<protein>
    <recommendedName>
        <fullName evidence="4">Abnormal spindle-like microcephaly-associated protein ASH domain-containing protein</fullName>
    </recommendedName>
</protein>
<keyword evidence="2" id="KW-0963">Cytoplasm</keyword>
<feature type="compositionally biased region" description="Polar residues" evidence="3">
    <location>
        <begin position="275"/>
        <end position="285"/>
    </location>
</feature>
<dbReference type="VEuPathDB" id="VectorBase:LOC119179212"/>
<evidence type="ECO:0000256" key="1">
    <source>
        <dbReference type="ARBA" id="ARBA00004496"/>
    </source>
</evidence>
<dbReference type="InterPro" id="IPR031549">
    <property type="entry name" value="ASH"/>
</dbReference>
<dbReference type="InterPro" id="IPR013783">
    <property type="entry name" value="Ig-like_fold"/>
</dbReference>
<feature type="domain" description="Abnormal spindle-like microcephaly-associated protein ASH" evidence="4">
    <location>
        <begin position="60"/>
        <end position="154"/>
    </location>
</feature>
<reference evidence="5" key="2">
    <citation type="submission" date="2021-09" db="EMBL/GenBank/DDBJ databases">
        <authorList>
            <person name="Jia N."/>
            <person name="Wang J."/>
            <person name="Shi W."/>
            <person name="Du L."/>
            <person name="Sun Y."/>
            <person name="Zhan W."/>
            <person name="Jiang J."/>
            <person name="Wang Q."/>
            <person name="Zhang B."/>
            <person name="Ji P."/>
            <person name="Sakyi L.B."/>
            <person name="Cui X."/>
            <person name="Yuan T."/>
            <person name="Jiang B."/>
            <person name="Yang W."/>
            <person name="Lam T.T.-Y."/>
            <person name="Chang Q."/>
            <person name="Ding S."/>
            <person name="Wang X."/>
            <person name="Zhu J."/>
            <person name="Ruan X."/>
            <person name="Zhao L."/>
            <person name="Wei J."/>
            <person name="Que T."/>
            <person name="Du C."/>
            <person name="Cheng J."/>
            <person name="Dai P."/>
            <person name="Han X."/>
            <person name="Huang E."/>
            <person name="Gao Y."/>
            <person name="Liu J."/>
            <person name="Shao H."/>
            <person name="Ye R."/>
            <person name="Li L."/>
            <person name="Wei W."/>
            <person name="Wang X."/>
            <person name="Wang C."/>
            <person name="Huo Q."/>
            <person name="Li W."/>
            <person name="Guo W."/>
            <person name="Chen H."/>
            <person name="Chen S."/>
            <person name="Zhou L."/>
            <person name="Zhou L."/>
            <person name="Ni X."/>
            <person name="Tian J."/>
            <person name="Zhou Y."/>
            <person name="Sheng Y."/>
            <person name="Liu T."/>
            <person name="Pan Y."/>
            <person name="Xia L."/>
            <person name="Li J."/>
            <person name="Zhao F."/>
            <person name="Cao W."/>
        </authorList>
    </citation>
    <scope>NUCLEOTIDE SEQUENCE</scope>
    <source>
        <strain evidence="5">Rmic-2018</strain>
        <tissue evidence="5">Larvae</tissue>
    </source>
</reference>
<proteinExistence type="predicted"/>
<comment type="caution">
    <text evidence="5">The sequence shown here is derived from an EMBL/GenBank/DDBJ whole genome shotgun (WGS) entry which is preliminary data.</text>
</comment>
<comment type="subcellular location">
    <subcellularLocation>
        <location evidence="1">Cytoplasm</location>
    </subcellularLocation>
</comment>
<dbReference type="Gene3D" id="2.60.40.10">
    <property type="entry name" value="Immunoglobulins"/>
    <property type="match status" value="1"/>
</dbReference>
<dbReference type="EMBL" id="JABSTU010000002">
    <property type="protein sequence ID" value="KAH8037750.1"/>
    <property type="molecule type" value="Genomic_DNA"/>
</dbReference>
<evidence type="ECO:0000313" key="5">
    <source>
        <dbReference type="EMBL" id="KAH8037750.1"/>
    </source>
</evidence>
<name>A0A9J6ETU5_RHIMP</name>
<dbReference type="AlphaFoldDB" id="A0A9J6ETU5"/>
<reference evidence="5" key="1">
    <citation type="journal article" date="2020" name="Cell">
        <title>Large-Scale Comparative Analyses of Tick Genomes Elucidate Their Genetic Diversity and Vector Capacities.</title>
        <authorList>
            <consortium name="Tick Genome and Microbiome Consortium (TIGMIC)"/>
            <person name="Jia N."/>
            <person name="Wang J."/>
            <person name="Shi W."/>
            <person name="Du L."/>
            <person name="Sun Y."/>
            <person name="Zhan W."/>
            <person name="Jiang J.F."/>
            <person name="Wang Q."/>
            <person name="Zhang B."/>
            <person name="Ji P."/>
            <person name="Bell-Sakyi L."/>
            <person name="Cui X.M."/>
            <person name="Yuan T.T."/>
            <person name="Jiang B.G."/>
            <person name="Yang W.F."/>
            <person name="Lam T.T."/>
            <person name="Chang Q.C."/>
            <person name="Ding S.J."/>
            <person name="Wang X.J."/>
            <person name="Zhu J.G."/>
            <person name="Ruan X.D."/>
            <person name="Zhao L."/>
            <person name="Wei J.T."/>
            <person name="Ye R.Z."/>
            <person name="Que T.C."/>
            <person name="Du C.H."/>
            <person name="Zhou Y.H."/>
            <person name="Cheng J.X."/>
            <person name="Dai P.F."/>
            <person name="Guo W.B."/>
            <person name="Han X.H."/>
            <person name="Huang E.J."/>
            <person name="Li L.F."/>
            <person name="Wei W."/>
            <person name="Gao Y.C."/>
            <person name="Liu J.Z."/>
            <person name="Shao H.Z."/>
            <person name="Wang X."/>
            <person name="Wang C.C."/>
            <person name="Yang T.C."/>
            <person name="Huo Q.B."/>
            <person name="Li W."/>
            <person name="Chen H.Y."/>
            <person name="Chen S.E."/>
            <person name="Zhou L.G."/>
            <person name="Ni X.B."/>
            <person name="Tian J.H."/>
            <person name="Sheng Y."/>
            <person name="Liu T."/>
            <person name="Pan Y.S."/>
            <person name="Xia L.Y."/>
            <person name="Li J."/>
            <person name="Zhao F."/>
            <person name="Cao W.C."/>
        </authorList>
    </citation>
    <scope>NUCLEOTIDE SEQUENCE</scope>
    <source>
        <strain evidence="5">Rmic-2018</strain>
    </source>
</reference>
<keyword evidence="6" id="KW-1185">Reference proteome</keyword>
<evidence type="ECO:0000259" key="4">
    <source>
        <dbReference type="Pfam" id="PF15780"/>
    </source>
</evidence>
<feature type="compositionally biased region" description="Polar residues" evidence="3">
    <location>
        <begin position="178"/>
        <end position="190"/>
    </location>
</feature>
<evidence type="ECO:0000256" key="2">
    <source>
        <dbReference type="ARBA" id="ARBA00022490"/>
    </source>
</evidence>
<accession>A0A9J6ETU5</accession>
<evidence type="ECO:0000256" key="3">
    <source>
        <dbReference type="SAM" id="MobiDB-lite"/>
    </source>
</evidence>
<feature type="compositionally biased region" description="Polar residues" evidence="3">
    <location>
        <begin position="234"/>
        <end position="257"/>
    </location>
</feature>
<dbReference type="GO" id="GO:0005737">
    <property type="term" value="C:cytoplasm"/>
    <property type="evidence" value="ECO:0007669"/>
    <property type="project" value="UniProtKB-SubCell"/>
</dbReference>
<evidence type="ECO:0000313" key="6">
    <source>
        <dbReference type="Proteomes" id="UP000821866"/>
    </source>
</evidence>
<gene>
    <name evidence="5" type="ORF">HPB51_017250</name>
</gene>
<organism evidence="5 6">
    <name type="scientific">Rhipicephalus microplus</name>
    <name type="common">Cattle tick</name>
    <name type="synonym">Boophilus microplus</name>
    <dbReference type="NCBI Taxonomy" id="6941"/>
    <lineage>
        <taxon>Eukaryota</taxon>
        <taxon>Metazoa</taxon>
        <taxon>Ecdysozoa</taxon>
        <taxon>Arthropoda</taxon>
        <taxon>Chelicerata</taxon>
        <taxon>Arachnida</taxon>
        <taxon>Acari</taxon>
        <taxon>Parasitiformes</taxon>
        <taxon>Ixodida</taxon>
        <taxon>Ixodoidea</taxon>
        <taxon>Ixodidae</taxon>
        <taxon>Rhipicephalinae</taxon>
        <taxon>Rhipicephalus</taxon>
        <taxon>Boophilus</taxon>
    </lineage>
</organism>
<sequence length="587" mass="63520">MEVARTVFSGRLLDASVPQAATTTRSRLSSGVHRDKMMAKQVFTFSPPTKPVEGEAVVETLLLQPFAKPPQVTFENVVANRDAVRQLRILNTTNAEQRVMLGVPRGKGFTSDTEAFTVHPGQSQMVTFTWKPDEKATAARVAVSVSTDKGVRSQFVLLGTVRQEAHLRINKKGVPRSSILTTSQKPNQTPGLAKKDMPKKVAPNAAQPTRKPTGPPRITVPVEFKTRPKKRTGCENTRNATTQPTAPVRQASSSSSACGARPKANSQRYCPPRRTAQNKPTSNACPRNRAAQAGVSLASDPAPKPEEEKPPTEAVSSEGIRRETFSGGFDILETMSPSSEGSHSRVEAVQAQQPLPTAGALVDRFLPNESGDSKIQGDMPCIGANSHLQVTVNATFEDSLEPRSAAFEDSLKVEAKDSANLNDAICIVEESGLAQNDTFELDLSARMEMLYQQIIEKQHSSGARENTADSAGQEQLDTSAYLLSLYNELCESKSKALLCSPSLVDKAFPEAMLQERRCSSPKLPENSGQDNSLEDLIQRLELDACDNPLRRVTQTRNEGASFDEHACIEDSLSADLSGILGKPGNAS</sequence>
<dbReference type="Pfam" id="PF15780">
    <property type="entry name" value="ASH"/>
    <property type="match status" value="1"/>
</dbReference>
<feature type="region of interest" description="Disordered" evidence="3">
    <location>
        <begin position="175"/>
        <end position="322"/>
    </location>
</feature>
<dbReference type="Proteomes" id="UP000821866">
    <property type="component" value="Chromosome 10"/>
</dbReference>